<gene>
    <name evidence="1" type="ORF">AB986_06230</name>
</gene>
<evidence type="ECO:0000313" key="2">
    <source>
        <dbReference type="Proteomes" id="UP000035996"/>
    </source>
</evidence>
<dbReference type="PANTHER" id="PTHR48098:SF3">
    <property type="entry name" value="IRON(III) ENTEROBACTIN ESTERASE"/>
    <property type="match status" value="1"/>
</dbReference>
<organism evidence="1 2">
    <name type="scientific">Guptibacillus hwajinpoensis</name>
    <dbReference type="NCBI Taxonomy" id="208199"/>
    <lineage>
        <taxon>Bacteria</taxon>
        <taxon>Bacillati</taxon>
        <taxon>Bacillota</taxon>
        <taxon>Bacilli</taxon>
        <taxon>Bacillales</taxon>
        <taxon>Guptibacillaceae</taxon>
        <taxon>Guptibacillus</taxon>
    </lineage>
</organism>
<comment type="caution">
    <text evidence="1">The sequence shown here is derived from an EMBL/GenBank/DDBJ whole genome shotgun (WGS) entry which is preliminary data.</text>
</comment>
<dbReference type="PATRIC" id="fig|157733.3.peg.3488"/>
<proteinExistence type="predicted"/>
<dbReference type="Proteomes" id="UP000035996">
    <property type="component" value="Unassembled WGS sequence"/>
</dbReference>
<dbReference type="EMBL" id="LELK01000001">
    <property type="protein sequence ID" value="KMM38856.1"/>
    <property type="molecule type" value="Genomic_DNA"/>
</dbReference>
<dbReference type="PANTHER" id="PTHR48098">
    <property type="entry name" value="ENTEROCHELIN ESTERASE-RELATED"/>
    <property type="match status" value="1"/>
</dbReference>
<dbReference type="RefSeq" id="WP_048309999.1">
    <property type="nucleotide sequence ID" value="NZ_CP119526.1"/>
</dbReference>
<name>A0A0J6CRC2_9BACL</name>
<dbReference type="STRING" id="157733.AB986_06230"/>
<evidence type="ECO:0008006" key="3">
    <source>
        <dbReference type="Google" id="ProtNLM"/>
    </source>
</evidence>
<reference evidence="1" key="1">
    <citation type="submission" date="2015-06" db="EMBL/GenBank/DDBJ databases">
        <authorList>
            <person name="Liu B."/>
            <person name="Wang J."/>
            <person name="Zhu Y."/>
            <person name="Liu G."/>
            <person name="Chen Q."/>
            <person name="Zheng C."/>
            <person name="Che J."/>
            <person name="Ge C."/>
            <person name="Shi H."/>
            <person name="Pan Z."/>
            <person name="Liu X."/>
        </authorList>
    </citation>
    <scope>NUCLEOTIDE SEQUENCE [LARGE SCALE GENOMIC DNA]</scope>
    <source>
        <strain evidence="1">DSM 16346</strain>
    </source>
</reference>
<evidence type="ECO:0000313" key="1">
    <source>
        <dbReference type="EMBL" id="KMM38856.1"/>
    </source>
</evidence>
<dbReference type="OrthoDB" id="9803578at2"/>
<keyword evidence="2" id="KW-1185">Reference proteome</keyword>
<sequence length="240" mass="28253">MNRGTYKDETIYSNYLNEEIPFQVYLPYNYSPLYKYSFLIANDGSDYFKLGRLGRTADELIENDEIEELIIVGIPYKSVEDRWRKYHPDGEQSDDYLRFLANELVPYLDKEYATYHLGYGRGLIGDSLAATVALRAALDYPRTFGRAILHSPFVNEEIMEKVQKFPEPELIDIYHIIGTEETEVPTTDGKTKNFIEPNRELNQIIDDKGFDYFYDEFEGGHLWKHWQPDMKRALLHMFKL</sequence>
<dbReference type="InterPro" id="IPR029058">
    <property type="entry name" value="AB_hydrolase_fold"/>
</dbReference>
<dbReference type="InterPro" id="IPR050583">
    <property type="entry name" value="Mycobacterial_A85_antigen"/>
</dbReference>
<dbReference type="SUPFAM" id="SSF53474">
    <property type="entry name" value="alpha/beta-Hydrolases"/>
    <property type="match status" value="1"/>
</dbReference>
<dbReference type="Pfam" id="PF00756">
    <property type="entry name" value="Esterase"/>
    <property type="match status" value="1"/>
</dbReference>
<dbReference type="InterPro" id="IPR000801">
    <property type="entry name" value="Esterase-like"/>
</dbReference>
<dbReference type="AlphaFoldDB" id="A0A0J6CRC2"/>
<dbReference type="Gene3D" id="3.40.50.1820">
    <property type="entry name" value="alpha/beta hydrolase"/>
    <property type="match status" value="1"/>
</dbReference>
<protein>
    <recommendedName>
        <fullName evidence="3">Enterochelin esterase</fullName>
    </recommendedName>
</protein>
<accession>A0A0J6CRC2</accession>